<name>A0A4R6QJA2_9BURK</name>
<dbReference type="EMBL" id="SNXS01000005">
    <property type="protein sequence ID" value="TDP63474.1"/>
    <property type="molecule type" value="Genomic_DNA"/>
</dbReference>
<evidence type="ECO:0000256" key="2">
    <source>
        <dbReference type="ARBA" id="ARBA00004170"/>
    </source>
</evidence>
<keyword evidence="18" id="KW-1185">Reference proteome</keyword>
<keyword evidence="10" id="KW-0443">Lipid metabolism</keyword>
<dbReference type="FunFam" id="3.40.50.12780:FF:000003">
    <property type="entry name" value="Long-chain-fatty-acid--CoA ligase FadD"/>
    <property type="match status" value="1"/>
</dbReference>
<reference evidence="17 18" key="1">
    <citation type="submission" date="2019-03" db="EMBL/GenBank/DDBJ databases">
        <title>Genomic Encyclopedia of Type Strains, Phase IV (KMG-IV): sequencing the most valuable type-strain genomes for metagenomic binning, comparative biology and taxonomic classification.</title>
        <authorList>
            <person name="Goeker M."/>
        </authorList>
    </citation>
    <scope>NUCLEOTIDE SEQUENCE [LARGE SCALE GENOMIC DNA]</scope>
    <source>
        <strain evidence="17 18">DSM 16998</strain>
    </source>
</reference>
<evidence type="ECO:0000259" key="15">
    <source>
        <dbReference type="Pfam" id="PF00501"/>
    </source>
</evidence>
<evidence type="ECO:0000256" key="5">
    <source>
        <dbReference type="ARBA" id="ARBA00022598"/>
    </source>
</evidence>
<gene>
    <name evidence="17" type="ORF">DES47_105480</name>
</gene>
<keyword evidence="8" id="KW-0067">ATP-binding</keyword>
<dbReference type="InterPro" id="IPR042099">
    <property type="entry name" value="ANL_N_sf"/>
</dbReference>
<evidence type="ECO:0000313" key="18">
    <source>
        <dbReference type="Proteomes" id="UP000295361"/>
    </source>
</evidence>
<evidence type="ECO:0000256" key="3">
    <source>
        <dbReference type="ARBA" id="ARBA00005005"/>
    </source>
</evidence>
<keyword evidence="7" id="KW-0276">Fatty acid metabolism</keyword>
<dbReference type="GO" id="GO:0004467">
    <property type="term" value="F:long-chain fatty acid-CoA ligase activity"/>
    <property type="evidence" value="ECO:0007669"/>
    <property type="project" value="UniProtKB-EC"/>
</dbReference>
<dbReference type="InterPro" id="IPR045851">
    <property type="entry name" value="AMP-bd_C_sf"/>
</dbReference>
<dbReference type="InterPro" id="IPR020845">
    <property type="entry name" value="AMP-binding_CS"/>
</dbReference>
<comment type="caution">
    <text evidence="17">The sequence shown here is derived from an EMBL/GenBank/DDBJ whole genome shotgun (WGS) entry which is preliminary data.</text>
</comment>
<organism evidence="17 18">
    <name type="scientific">Roseateles toxinivorans</name>
    <dbReference type="NCBI Taxonomy" id="270368"/>
    <lineage>
        <taxon>Bacteria</taxon>
        <taxon>Pseudomonadati</taxon>
        <taxon>Pseudomonadota</taxon>
        <taxon>Betaproteobacteria</taxon>
        <taxon>Burkholderiales</taxon>
        <taxon>Sphaerotilaceae</taxon>
        <taxon>Roseateles</taxon>
    </lineage>
</organism>
<comment type="pathway">
    <text evidence="3">Lipid metabolism; fatty acid beta-oxidation.</text>
</comment>
<evidence type="ECO:0000256" key="13">
    <source>
        <dbReference type="ARBA" id="ARBA00039545"/>
    </source>
</evidence>
<dbReference type="CDD" id="cd05936">
    <property type="entry name" value="FC-FACS_FadD_like"/>
    <property type="match status" value="1"/>
</dbReference>
<comment type="cofactor">
    <cofactor evidence="1">
        <name>Mg(2+)</name>
        <dbReference type="ChEBI" id="CHEBI:18420"/>
    </cofactor>
</comment>
<evidence type="ECO:0000256" key="9">
    <source>
        <dbReference type="ARBA" id="ARBA00022842"/>
    </source>
</evidence>
<evidence type="ECO:0000313" key="17">
    <source>
        <dbReference type="EMBL" id="TDP63474.1"/>
    </source>
</evidence>
<dbReference type="RefSeq" id="WP_133702634.1">
    <property type="nucleotide sequence ID" value="NZ_SNXS01000005.1"/>
</dbReference>
<comment type="similarity">
    <text evidence="4">Belongs to the ATP-dependent AMP-binding enzyme family.</text>
</comment>
<dbReference type="SUPFAM" id="SSF56801">
    <property type="entry name" value="Acetyl-CoA synthetase-like"/>
    <property type="match status" value="1"/>
</dbReference>
<dbReference type="Gene3D" id="3.30.300.30">
    <property type="match status" value="1"/>
</dbReference>
<evidence type="ECO:0000256" key="10">
    <source>
        <dbReference type="ARBA" id="ARBA00023098"/>
    </source>
</evidence>
<comment type="subcellular location">
    <subcellularLocation>
        <location evidence="2">Membrane</location>
        <topology evidence="2">Peripheral membrane protein</topology>
    </subcellularLocation>
</comment>
<feature type="domain" description="AMP-binding enzyme C-terminal" evidence="16">
    <location>
        <begin position="473"/>
        <end position="547"/>
    </location>
</feature>
<dbReference type="Pfam" id="PF00501">
    <property type="entry name" value="AMP-binding"/>
    <property type="match status" value="1"/>
</dbReference>
<evidence type="ECO:0000256" key="11">
    <source>
        <dbReference type="ARBA" id="ARBA00023136"/>
    </source>
</evidence>
<dbReference type="PANTHER" id="PTHR43767:SF8">
    <property type="entry name" value="LONG-CHAIN-FATTY-ACID--COA LIGASE"/>
    <property type="match status" value="1"/>
</dbReference>
<dbReference type="InterPro" id="IPR000873">
    <property type="entry name" value="AMP-dep_synth/lig_dom"/>
</dbReference>
<evidence type="ECO:0000256" key="12">
    <source>
        <dbReference type="ARBA" id="ARBA00026121"/>
    </source>
</evidence>
<keyword evidence="5" id="KW-0436">Ligase</keyword>
<evidence type="ECO:0000256" key="1">
    <source>
        <dbReference type="ARBA" id="ARBA00001946"/>
    </source>
</evidence>
<evidence type="ECO:0000256" key="14">
    <source>
        <dbReference type="ARBA" id="ARBA00042773"/>
    </source>
</evidence>
<dbReference type="FunFam" id="3.30.300.30:FF:000006">
    <property type="entry name" value="Long-chain-fatty-acid--CoA ligase FadD"/>
    <property type="match status" value="1"/>
</dbReference>
<dbReference type="OrthoDB" id="9766486at2"/>
<feature type="domain" description="AMP-dependent synthetase/ligase" evidence="15">
    <location>
        <begin position="30"/>
        <end position="422"/>
    </location>
</feature>
<dbReference type="Proteomes" id="UP000295361">
    <property type="component" value="Unassembled WGS sequence"/>
</dbReference>
<keyword evidence="6" id="KW-0547">Nucleotide-binding</keyword>
<dbReference type="PROSITE" id="PS00455">
    <property type="entry name" value="AMP_BINDING"/>
    <property type="match status" value="1"/>
</dbReference>
<dbReference type="EC" id="6.2.1.3" evidence="12"/>
<evidence type="ECO:0000259" key="16">
    <source>
        <dbReference type="Pfam" id="PF13193"/>
    </source>
</evidence>
<protein>
    <recommendedName>
        <fullName evidence="13">Long-chain-fatty-acid--CoA ligase</fullName>
        <ecNumber evidence="12">6.2.1.3</ecNumber>
    </recommendedName>
    <alternativeName>
        <fullName evidence="14">Long-chain acyl-CoA synthetase</fullName>
    </alternativeName>
</protein>
<dbReference type="Pfam" id="PF13193">
    <property type="entry name" value="AMP-binding_C"/>
    <property type="match status" value="1"/>
</dbReference>
<keyword evidence="11" id="KW-0472">Membrane</keyword>
<evidence type="ECO:0000256" key="4">
    <source>
        <dbReference type="ARBA" id="ARBA00006432"/>
    </source>
</evidence>
<proteinExistence type="inferred from homology"/>
<accession>A0A4R6QJA2</accession>
<dbReference type="PANTHER" id="PTHR43767">
    <property type="entry name" value="LONG-CHAIN-FATTY-ACID--COA LIGASE"/>
    <property type="match status" value="1"/>
</dbReference>
<dbReference type="GO" id="GO:0016020">
    <property type="term" value="C:membrane"/>
    <property type="evidence" value="ECO:0007669"/>
    <property type="project" value="UniProtKB-SubCell"/>
</dbReference>
<dbReference type="AlphaFoldDB" id="A0A4R6QJA2"/>
<evidence type="ECO:0000256" key="8">
    <source>
        <dbReference type="ARBA" id="ARBA00022840"/>
    </source>
</evidence>
<dbReference type="InParanoid" id="A0A4R6QJA2"/>
<sequence>MDNKIWLESYSPGVPAEIDLAEIGSIADYLEQAVARYADRPAFISGATGVAISYRELDRLSLQVAGYFQSVLKLPAGARVALMMPNLLQYPVCLFGLLRAGYVVVNVNPMYTPRELEHQLKDSGAEAMIVVELFAHTLAKVIAATQVRHVVVTGLADALPWAKRTLGNFAVRHLKKMVPAYNLPGHVGYLDMLSQGAAAGFKPVATRPGDLAFLQYTGGTTGVSKGAMLTHLNVLANAKQGEVWSAPFLDPNEALISITAIPLYHVFALGACLGFVGMGGANVLVADPRNVPAFVRVLSQYRFASIPAVNTLFNGLIHDPGFARLDFSALRFAIGGGAAVQRAVAQRWEQITGKPLVEGYGLTECSPTVTCNPLDLKAFNGSIGLPMPSTEVSIRDDQGRELPFGQAGELCVRGPQVMQGYWQRPEETARVMTADGFLRTGDVAQMDEQGFLRIVDRLKDMILVSGFNVYPNEIEQVVMEHPEVLEVAAVGKPDPGTGEAVKLYIVKKTPSLTAEQVVAHCREQMTGYKVPRQIEFLDELPKSNVGKILRRELRERA</sequence>
<evidence type="ECO:0000256" key="7">
    <source>
        <dbReference type="ARBA" id="ARBA00022832"/>
    </source>
</evidence>
<keyword evidence="9" id="KW-0460">Magnesium</keyword>
<dbReference type="InterPro" id="IPR050237">
    <property type="entry name" value="ATP-dep_AMP-bd_enzyme"/>
</dbReference>
<dbReference type="Gene3D" id="3.40.50.12780">
    <property type="entry name" value="N-terminal domain of ligase-like"/>
    <property type="match status" value="1"/>
</dbReference>
<dbReference type="GO" id="GO:0005524">
    <property type="term" value="F:ATP binding"/>
    <property type="evidence" value="ECO:0007669"/>
    <property type="project" value="UniProtKB-KW"/>
</dbReference>
<evidence type="ECO:0000256" key="6">
    <source>
        <dbReference type="ARBA" id="ARBA00022741"/>
    </source>
</evidence>
<dbReference type="InterPro" id="IPR025110">
    <property type="entry name" value="AMP-bd_C"/>
</dbReference>